<dbReference type="GO" id="GO:0009036">
    <property type="term" value="F:type II site-specific deoxyribonuclease activity"/>
    <property type="evidence" value="ECO:0007669"/>
    <property type="project" value="UniProtKB-EC"/>
</dbReference>
<dbReference type="EC" id="3.1.21.4" evidence="1"/>
<evidence type="ECO:0000313" key="1">
    <source>
        <dbReference type="EMBL" id="ODS29929.1"/>
    </source>
</evidence>
<evidence type="ECO:0000313" key="2">
    <source>
        <dbReference type="Proteomes" id="UP000094056"/>
    </source>
</evidence>
<comment type="caution">
    <text evidence="1">The sequence shown here is derived from an EMBL/GenBank/DDBJ whole genome shotgun (WGS) entry which is preliminary data.</text>
</comment>
<organism evidence="1 2">
    <name type="scientific">Candidatus Scalindua rubra</name>
    <dbReference type="NCBI Taxonomy" id="1872076"/>
    <lineage>
        <taxon>Bacteria</taxon>
        <taxon>Pseudomonadati</taxon>
        <taxon>Planctomycetota</taxon>
        <taxon>Candidatus Brocadiia</taxon>
        <taxon>Candidatus Brocadiales</taxon>
        <taxon>Candidatus Scalinduaceae</taxon>
        <taxon>Candidatus Scalindua</taxon>
    </lineage>
</organism>
<dbReference type="SUPFAM" id="SSF52980">
    <property type="entry name" value="Restriction endonuclease-like"/>
    <property type="match status" value="1"/>
</dbReference>
<protein>
    <submittedName>
        <fullName evidence="1">Type-2 restriction enzyme NgoMIV</fullName>
        <ecNumber evidence="1">3.1.21.4</ecNumber>
    </submittedName>
</protein>
<dbReference type="InterPro" id="IPR037083">
    <property type="entry name" value="NgoMIV_sf"/>
</dbReference>
<dbReference type="Proteomes" id="UP000094056">
    <property type="component" value="Unassembled WGS sequence"/>
</dbReference>
<accession>A0A1E3X2W6</accession>
<dbReference type="PATRIC" id="fig|1872076.5.peg.5972"/>
<dbReference type="Pfam" id="PF09015">
    <property type="entry name" value="NgoMIV_restric"/>
    <property type="match status" value="1"/>
</dbReference>
<proteinExistence type="predicted"/>
<sequence>MATIDDLRLQFQKQVCSRSMFRKSGNTPSIADASSKISTALSKKVIVKLGHPLASSRISSQTAGRRFEEAVCNYVEAALTLLSHLRPAKFVYNIHVDISSFHQYSHLADLKQLMKGNKQLQTTLGSYVVKPDVIVGRKPITDEEINVSDNVVNTESYPKLTQIRESNQEQATEILHASISCKLTLRSDRSQNARTEGLNLIRHRKGHSPHIVVVTAEPMPTRISSLALGTGDIDCVYHFSLHELVEATKELGKETATELLDMMISGNRLRDISDLPFDLVA</sequence>
<dbReference type="EMBL" id="MAYW01000327">
    <property type="protein sequence ID" value="ODS29929.1"/>
    <property type="molecule type" value="Genomic_DNA"/>
</dbReference>
<gene>
    <name evidence="1" type="primary">ngoMIVR</name>
    <name evidence="1" type="ORF">SCARUB_04967</name>
</gene>
<dbReference type="InterPro" id="IPR015105">
    <property type="entry name" value="NgoMIV"/>
</dbReference>
<reference evidence="1 2" key="1">
    <citation type="submission" date="2016-07" db="EMBL/GenBank/DDBJ databases">
        <title>Draft genome of Scalindua rubra, obtained from a brine-seawater interface in the Red Sea, sheds light on salt adaptation in anammox bacteria.</title>
        <authorList>
            <person name="Speth D.R."/>
            <person name="Lagkouvardos I."/>
            <person name="Wang Y."/>
            <person name="Qian P.-Y."/>
            <person name="Dutilh B.E."/>
            <person name="Jetten M.S."/>
        </authorList>
    </citation>
    <scope>NUCLEOTIDE SEQUENCE [LARGE SCALE GENOMIC DNA]</scope>
    <source>
        <strain evidence="1">BSI-1</strain>
    </source>
</reference>
<name>A0A1E3X2W6_9BACT</name>
<dbReference type="Gene3D" id="3.40.50.10010">
    <property type="entry name" value="Type-2 restriction enzyme NgoMIV"/>
    <property type="match status" value="1"/>
</dbReference>
<dbReference type="AlphaFoldDB" id="A0A1E3X2W6"/>
<dbReference type="CDD" id="cd22340">
    <property type="entry name" value="NgoMIV-like"/>
    <property type="match status" value="1"/>
</dbReference>
<keyword evidence="1" id="KW-0378">Hydrolase</keyword>
<dbReference type="InterPro" id="IPR011335">
    <property type="entry name" value="Restrct_endonuc-II-like"/>
</dbReference>
<dbReference type="GO" id="GO:0009307">
    <property type="term" value="P:DNA restriction-modification system"/>
    <property type="evidence" value="ECO:0007669"/>
    <property type="project" value="InterPro"/>
</dbReference>